<gene>
    <name evidence="1" type="ORF">MNODULE_23160</name>
</gene>
<dbReference type="AlphaFoldDB" id="A0A7X6IDW7"/>
<name>A0A7X6IDW7_9BACT</name>
<sequence>MKVYRTVSGRSPVEDYLLRLSKPDRADVLGTFKAIEKNGFSAPVSMRQIRGKLWELRISQSRIFYVIVESDTMVLLHAYKKQGQKAPDREIETALQRMAEFI</sequence>
<evidence type="ECO:0000313" key="1">
    <source>
        <dbReference type="EMBL" id="NKE73659.1"/>
    </source>
</evidence>
<organism evidence="1 2">
    <name type="scientific">Candidatus Manganitrophus noduliformans</name>
    <dbReference type="NCBI Taxonomy" id="2606439"/>
    <lineage>
        <taxon>Bacteria</taxon>
        <taxon>Pseudomonadati</taxon>
        <taxon>Nitrospirota</taxon>
        <taxon>Nitrospiria</taxon>
        <taxon>Candidatus Troglogloeales</taxon>
        <taxon>Candidatus Manganitrophaceae</taxon>
        <taxon>Candidatus Manganitrophus</taxon>
    </lineage>
</organism>
<protein>
    <submittedName>
        <fullName evidence="1">Type II toxin-antitoxin system RelE/ParE family toxin</fullName>
    </submittedName>
</protein>
<keyword evidence="2" id="KW-1185">Reference proteome</keyword>
<accession>A0A7X6IDW7</accession>
<comment type="caution">
    <text evidence="1">The sequence shown here is derived from an EMBL/GenBank/DDBJ whole genome shotgun (WGS) entry which is preliminary data.</text>
</comment>
<dbReference type="Proteomes" id="UP000534783">
    <property type="component" value="Unassembled WGS sequence"/>
</dbReference>
<reference evidence="1 2" key="1">
    <citation type="journal article" date="2020" name="Nature">
        <title>Bacterial chemolithoautotrophy via manganese oxidation.</title>
        <authorList>
            <person name="Yu H."/>
            <person name="Leadbetter J.R."/>
        </authorList>
    </citation>
    <scope>NUCLEOTIDE SEQUENCE [LARGE SCALE GENOMIC DNA]</scope>
    <source>
        <strain evidence="1 2">Mn-1</strain>
    </source>
</reference>
<dbReference type="RefSeq" id="WP_168063641.1">
    <property type="nucleotide sequence ID" value="NZ_VTOW01000009.1"/>
</dbReference>
<dbReference type="Pfam" id="PF05973">
    <property type="entry name" value="Gp49"/>
    <property type="match status" value="1"/>
</dbReference>
<evidence type="ECO:0000313" key="2">
    <source>
        <dbReference type="Proteomes" id="UP000534783"/>
    </source>
</evidence>
<proteinExistence type="predicted"/>
<dbReference type="EMBL" id="VTOW01000009">
    <property type="protein sequence ID" value="NKE73659.1"/>
    <property type="molecule type" value="Genomic_DNA"/>
</dbReference>
<dbReference type="InterPro" id="IPR009241">
    <property type="entry name" value="HigB-like"/>
</dbReference>